<organism evidence="1 2">
    <name type="scientific">Promethearchaeum syntrophicum</name>
    <dbReference type="NCBI Taxonomy" id="2594042"/>
    <lineage>
        <taxon>Archaea</taxon>
        <taxon>Promethearchaeati</taxon>
        <taxon>Promethearchaeota</taxon>
        <taxon>Promethearchaeia</taxon>
        <taxon>Promethearchaeales</taxon>
        <taxon>Promethearchaeaceae</taxon>
        <taxon>Promethearchaeum</taxon>
    </lineage>
</organism>
<name>A0AC61ZTW2_9ARCH</name>
<evidence type="ECO:0000313" key="2">
    <source>
        <dbReference type="Proteomes" id="UP000321408"/>
    </source>
</evidence>
<accession>A0AC61ZTW2</accession>
<proteinExistence type="predicted"/>
<evidence type="ECO:0000313" key="1">
    <source>
        <dbReference type="EMBL" id="XDF89250.1"/>
    </source>
</evidence>
<keyword evidence="2" id="KW-1185">Reference proteome</keyword>
<sequence length="51" mass="5925">MKYERDQYVEGFSYFSLLIAGAYLFWGFSKVVEGFYWNLISIGMGIIILMG</sequence>
<dbReference type="EMBL" id="CP042905">
    <property type="protein sequence ID" value="XDF89250.1"/>
    <property type="molecule type" value="Genomic_DNA"/>
</dbReference>
<gene>
    <name evidence="1" type="ORF">DSAG12_04060</name>
</gene>
<reference evidence="1 2" key="2">
    <citation type="journal article" date="2024" name="Int. J. Syst. Evol. Microbiol.">
        <title>Promethearchaeum syntrophicum gen. nov., sp. nov., an anaerobic, obligately syntrophic archaeon, the first isolate of the lineage 'Asgard' archaea, and proposal of the new archaeal phylum Promethearchaeota phyl. nov. and kingdom Promethearchaeati regn. nov.</title>
        <authorList>
            <person name="Imachi H."/>
            <person name="Nobu M.K."/>
            <person name="Kato S."/>
            <person name="Takaki Y."/>
            <person name="Miyazaki M."/>
            <person name="Miyata M."/>
            <person name="Ogawara M."/>
            <person name="Saito Y."/>
            <person name="Sakai S."/>
            <person name="Tahara Y.O."/>
            <person name="Takano Y."/>
            <person name="Tasumi E."/>
            <person name="Uematsu K."/>
            <person name="Yoshimura T."/>
            <person name="Itoh T."/>
            <person name="Ohkuma M."/>
            <person name="Takai K."/>
        </authorList>
    </citation>
    <scope>NUCLEOTIDE SEQUENCE [LARGE SCALE GENOMIC DNA]</scope>
    <source>
        <strain evidence="1 2">MK-D1</strain>
    </source>
</reference>
<protein>
    <submittedName>
        <fullName evidence="1">Uncharacterized protein</fullName>
    </submittedName>
</protein>
<dbReference type="Proteomes" id="UP000321408">
    <property type="component" value="Chromosome"/>
</dbReference>
<reference evidence="1 2" key="1">
    <citation type="journal article" date="2020" name="Nature">
        <title>Isolation of an archaeon at the prokaryote-eukaryote interface.</title>
        <authorList>
            <person name="Imachi H."/>
            <person name="Nobu M.K."/>
            <person name="Nakahara N."/>
            <person name="Morono Y."/>
            <person name="Ogawara M."/>
            <person name="Takaki Y."/>
            <person name="Takano Y."/>
            <person name="Uematsu K."/>
            <person name="Ikuta T."/>
            <person name="Ito M."/>
            <person name="Matsui Y."/>
            <person name="Miyazaki M."/>
            <person name="Murata K."/>
            <person name="Saito Y."/>
            <person name="Sakai S."/>
            <person name="Song C."/>
            <person name="Tasumi E."/>
            <person name="Yamanaka Y."/>
            <person name="Yamaguchi T."/>
            <person name="Kamagata Y."/>
            <person name="Tamaki H."/>
            <person name="Takai K."/>
        </authorList>
    </citation>
    <scope>NUCLEOTIDE SEQUENCE [LARGE SCALE GENOMIC DNA]</scope>
    <source>
        <strain evidence="1 2">MK-D1</strain>
    </source>
</reference>